<proteinExistence type="predicted"/>
<dbReference type="GO" id="GO:0008270">
    <property type="term" value="F:zinc ion binding"/>
    <property type="evidence" value="ECO:0007669"/>
    <property type="project" value="InterPro"/>
</dbReference>
<gene>
    <name evidence="2" type="ORF">AC578_1287</name>
</gene>
<dbReference type="InterPro" id="IPR036875">
    <property type="entry name" value="Znf_CCHC_sf"/>
</dbReference>
<name>A0A139HUH5_9PEZI</name>
<dbReference type="InterPro" id="IPR001878">
    <property type="entry name" value="Znf_CCHC"/>
</dbReference>
<dbReference type="SUPFAM" id="SSF57756">
    <property type="entry name" value="Retrovirus zinc finger-like domains"/>
    <property type="match status" value="1"/>
</dbReference>
<keyword evidence="3" id="KW-1185">Reference proteome</keyword>
<dbReference type="OrthoDB" id="8026949at2759"/>
<comment type="caution">
    <text evidence="2">The sequence shown here is derived from an EMBL/GenBank/DDBJ whole genome shotgun (WGS) entry which is preliminary data.</text>
</comment>
<reference evidence="2 3" key="1">
    <citation type="submission" date="2015-07" db="EMBL/GenBank/DDBJ databases">
        <title>Comparative genomics of the Sigatoka disease complex on banana suggests a link between parallel evolutionary changes in Pseudocercospora fijiensis and Pseudocercospora eumusae and increased virulence on the banana host.</title>
        <authorList>
            <person name="Chang T.-C."/>
            <person name="Salvucci A."/>
            <person name="Crous P.W."/>
            <person name="Stergiopoulos I."/>
        </authorList>
    </citation>
    <scope>NUCLEOTIDE SEQUENCE [LARGE SCALE GENOMIC DNA]</scope>
    <source>
        <strain evidence="2 3">CBS 114824</strain>
    </source>
</reference>
<accession>A0A139HUH5</accession>
<dbReference type="Proteomes" id="UP000070133">
    <property type="component" value="Unassembled WGS sequence"/>
</dbReference>
<dbReference type="EMBL" id="LFZN01000008">
    <property type="protein sequence ID" value="KXT06043.1"/>
    <property type="molecule type" value="Genomic_DNA"/>
</dbReference>
<protein>
    <recommendedName>
        <fullName evidence="1">CCHC-type domain-containing protein</fullName>
    </recommendedName>
</protein>
<dbReference type="Pfam" id="PF00098">
    <property type="entry name" value="zf-CCHC"/>
    <property type="match status" value="1"/>
</dbReference>
<feature type="domain" description="CCHC-type" evidence="1">
    <location>
        <begin position="47"/>
        <end position="60"/>
    </location>
</feature>
<dbReference type="AlphaFoldDB" id="A0A139HUH5"/>
<evidence type="ECO:0000259" key="1">
    <source>
        <dbReference type="Pfam" id="PF00098"/>
    </source>
</evidence>
<sequence>MRRLVSGALTTITCRSLTLKDTGGDNMHGGFSIDNISKHLDSPYDGGCRNCGDEGHFARDYPEPRSTQR</sequence>
<dbReference type="Gene3D" id="4.10.60.10">
    <property type="entry name" value="Zinc finger, CCHC-type"/>
    <property type="match status" value="1"/>
</dbReference>
<evidence type="ECO:0000313" key="3">
    <source>
        <dbReference type="Proteomes" id="UP000070133"/>
    </source>
</evidence>
<organism evidence="2 3">
    <name type="scientific">Pseudocercospora eumusae</name>
    <dbReference type="NCBI Taxonomy" id="321146"/>
    <lineage>
        <taxon>Eukaryota</taxon>
        <taxon>Fungi</taxon>
        <taxon>Dikarya</taxon>
        <taxon>Ascomycota</taxon>
        <taxon>Pezizomycotina</taxon>
        <taxon>Dothideomycetes</taxon>
        <taxon>Dothideomycetidae</taxon>
        <taxon>Mycosphaerellales</taxon>
        <taxon>Mycosphaerellaceae</taxon>
        <taxon>Pseudocercospora</taxon>
    </lineage>
</organism>
<dbReference type="GO" id="GO:0003676">
    <property type="term" value="F:nucleic acid binding"/>
    <property type="evidence" value="ECO:0007669"/>
    <property type="project" value="InterPro"/>
</dbReference>
<evidence type="ECO:0000313" key="2">
    <source>
        <dbReference type="EMBL" id="KXT06043.1"/>
    </source>
</evidence>